<evidence type="ECO:0008006" key="5">
    <source>
        <dbReference type="Google" id="ProtNLM"/>
    </source>
</evidence>
<dbReference type="GO" id="GO:0016787">
    <property type="term" value="F:hydrolase activity"/>
    <property type="evidence" value="ECO:0007669"/>
    <property type="project" value="UniProtKB-KW"/>
</dbReference>
<gene>
    <name evidence="3" type="ORF">PC110_g10526</name>
</gene>
<keyword evidence="4" id="KW-1185">Reference proteome</keyword>
<dbReference type="Gene3D" id="3.40.50.1820">
    <property type="entry name" value="alpha/beta hydrolase"/>
    <property type="match status" value="1"/>
</dbReference>
<keyword evidence="1" id="KW-0378">Hydrolase</keyword>
<evidence type="ECO:0000256" key="1">
    <source>
        <dbReference type="ARBA" id="ARBA00022801"/>
    </source>
</evidence>
<feature type="signal peptide" evidence="2">
    <location>
        <begin position="1"/>
        <end position="27"/>
    </location>
</feature>
<dbReference type="SUPFAM" id="SSF53474">
    <property type="entry name" value="alpha/beta-Hydrolases"/>
    <property type="match status" value="1"/>
</dbReference>
<keyword evidence="2" id="KW-0732">Signal</keyword>
<dbReference type="VEuPathDB" id="FungiDB:PC110_g10526"/>
<organism evidence="3 4">
    <name type="scientific">Phytophthora cactorum</name>
    <dbReference type="NCBI Taxonomy" id="29920"/>
    <lineage>
        <taxon>Eukaryota</taxon>
        <taxon>Sar</taxon>
        <taxon>Stramenopiles</taxon>
        <taxon>Oomycota</taxon>
        <taxon>Peronosporomycetes</taxon>
        <taxon>Peronosporales</taxon>
        <taxon>Peronosporaceae</taxon>
        <taxon>Phytophthora</taxon>
    </lineage>
</organism>
<comment type="caution">
    <text evidence="3">The sequence shown here is derived from an EMBL/GenBank/DDBJ whole genome shotgun (WGS) entry which is preliminary data.</text>
</comment>
<accession>A0A329S8W3</accession>
<feature type="non-terminal residue" evidence="3">
    <location>
        <position position="87"/>
    </location>
</feature>
<dbReference type="STRING" id="29920.A0A329S8W3"/>
<feature type="chain" id="PRO_5016267766" description="Necrosis inducing protein" evidence="2">
    <location>
        <begin position="28"/>
        <end position="87"/>
    </location>
</feature>
<dbReference type="Pfam" id="PF01083">
    <property type="entry name" value="Cutinase"/>
    <property type="match status" value="1"/>
</dbReference>
<name>A0A329S8W3_9STRA</name>
<evidence type="ECO:0000313" key="4">
    <source>
        <dbReference type="Proteomes" id="UP000251314"/>
    </source>
</evidence>
<dbReference type="Proteomes" id="UP000251314">
    <property type="component" value="Unassembled WGS sequence"/>
</dbReference>
<protein>
    <recommendedName>
        <fullName evidence="5">Necrosis inducing protein</fullName>
    </recommendedName>
</protein>
<dbReference type="InterPro" id="IPR000675">
    <property type="entry name" value="Cutinase/axe"/>
</dbReference>
<dbReference type="InterPro" id="IPR029058">
    <property type="entry name" value="AB_hydrolase_fold"/>
</dbReference>
<reference evidence="3 4" key="1">
    <citation type="submission" date="2018-01" db="EMBL/GenBank/DDBJ databases">
        <title>Draft genome of the strawberry crown rot pathogen Phytophthora cactorum.</title>
        <authorList>
            <person name="Armitage A.D."/>
            <person name="Lysoe E."/>
            <person name="Nellist C.F."/>
            <person name="Harrison R.J."/>
            <person name="Brurberg M.B."/>
        </authorList>
    </citation>
    <scope>NUCLEOTIDE SEQUENCE [LARGE SCALE GENOMIC DNA]</scope>
    <source>
        <strain evidence="3 4">10300</strain>
    </source>
</reference>
<sequence>MKFFAPYPTILGFLLLLLANPANLVSAECSDVHVVFARGSGEMAGLGICGEPLVSGITSDLSGMSVSSYAVSYLASMDQTSAGPGAT</sequence>
<proteinExistence type="predicted"/>
<evidence type="ECO:0000313" key="3">
    <source>
        <dbReference type="EMBL" id="RAW33141.1"/>
    </source>
</evidence>
<evidence type="ECO:0000256" key="2">
    <source>
        <dbReference type="SAM" id="SignalP"/>
    </source>
</evidence>
<dbReference type="OrthoDB" id="10346817at2759"/>
<dbReference type="EMBL" id="MJFZ01000249">
    <property type="protein sequence ID" value="RAW33141.1"/>
    <property type="molecule type" value="Genomic_DNA"/>
</dbReference>
<dbReference type="AlphaFoldDB" id="A0A329S8W3"/>